<proteinExistence type="predicted"/>
<sequence>MADRICGVWQVTQALALHLTLLMHQHRRPGDLQASHPCTDELSVYSSDNVAECGCSTHFMRKLLRLERAGPRNRRIDVRTPEFKAEYGSIKQNHVRIAINVSLVSTIILETQ</sequence>
<organism evidence="1 2">
    <name type="scientific">Cirrhinus molitorella</name>
    <name type="common">mud carp</name>
    <dbReference type="NCBI Taxonomy" id="172907"/>
    <lineage>
        <taxon>Eukaryota</taxon>
        <taxon>Metazoa</taxon>
        <taxon>Chordata</taxon>
        <taxon>Craniata</taxon>
        <taxon>Vertebrata</taxon>
        <taxon>Euteleostomi</taxon>
        <taxon>Actinopterygii</taxon>
        <taxon>Neopterygii</taxon>
        <taxon>Teleostei</taxon>
        <taxon>Ostariophysi</taxon>
        <taxon>Cypriniformes</taxon>
        <taxon>Cyprinidae</taxon>
        <taxon>Labeoninae</taxon>
        <taxon>Labeonini</taxon>
        <taxon>Cirrhinus</taxon>
    </lineage>
</organism>
<dbReference type="EMBL" id="JAYMGO010000010">
    <property type="protein sequence ID" value="KAL1266952.1"/>
    <property type="molecule type" value="Genomic_DNA"/>
</dbReference>
<evidence type="ECO:0000313" key="2">
    <source>
        <dbReference type="Proteomes" id="UP001558613"/>
    </source>
</evidence>
<keyword evidence="2" id="KW-1185">Reference proteome</keyword>
<dbReference type="Proteomes" id="UP001558613">
    <property type="component" value="Unassembled WGS sequence"/>
</dbReference>
<comment type="caution">
    <text evidence="1">The sequence shown here is derived from an EMBL/GenBank/DDBJ whole genome shotgun (WGS) entry which is preliminary data.</text>
</comment>
<accession>A0ABR3MQP1</accession>
<evidence type="ECO:0000313" key="1">
    <source>
        <dbReference type="EMBL" id="KAL1266952.1"/>
    </source>
</evidence>
<protein>
    <submittedName>
        <fullName evidence="1">Uncharacterized protein</fullName>
    </submittedName>
</protein>
<gene>
    <name evidence="1" type="ORF">QQF64_002627</name>
</gene>
<reference evidence="1 2" key="1">
    <citation type="submission" date="2023-09" db="EMBL/GenBank/DDBJ databases">
        <authorList>
            <person name="Wang M."/>
        </authorList>
    </citation>
    <scope>NUCLEOTIDE SEQUENCE [LARGE SCALE GENOMIC DNA]</scope>
    <source>
        <strain evidence="1">GT-2023</strain>
        <tissue evidence="1">Liver</tissue>
    </source>
</reference>
<name>A0ABR3MQP1_9TELE</name>